<evidence type="ECO:0000256" key="1">
    <source>
        <dbReference type="ARBA" id="ARBA00010528"/>
    </source>
</evidence>
<accession>A0A2U1E6S4</accession>
<protein>
    <recommendedName>
        <fullName evidence="5 6">Large ribosomal subunit protein uL4</fullName>
    </recommendedName>
</protein>
<evidence type="ECO:0000256" key="2">
    <source>
        <dbReference type="ARBA" id="ARBA00011838"/>
    </source>
</evidence>
<dbReference type="RefSeq" id="WP_116479560.1">
    <property type="nucleotide sequence ID" value="NZ_QEKV01000001.1"/>
</dbReference>
<evidence type="ECO:0000256" key="6">
    <source>
        <dbReference type="HAMAP-Rule" id="MF_01328"/>
    </source>
</evidence>
<dbReference type="PANTHER" id="PTHR10746">
    <property type="entry name" value="50S RIBOSOMAL PROTEIN L4"/>
    <property type="match status" value="1"/>
</dbReference>
<dbReference type="AlphaFoldDB" id="A0A2U1E6S4"/>
<gene>
    <name evidence="6" type="primary">rplD</name>
    <name evidence="8" type="ORF">C7381_101169</name>
</gene>
<dbReference type="Proteomes" id="UP000245793">
    <property type="component" value="Unassembled WGS sequence"/>
</dbReference>
<name>A0A2U1E6S4_9FIRM</name>
<sequence length="206" mass="22999">MPKIKVVDMSGKELREIEISEVLFASDINETAVHQAVVNHLANRRQGTQSTKTRSEVRGGGRKPWRQKGTGSARQGSTRSPQWKGGGVVFAPKPRDYSYKLPKSLKKVALYSALTSKFNDGKMIVVDNISFDAPKTSKMIEFFDKLGARKPLVVTESVDKNVYLSARNIEKAAVTYADLINVYELLKHDNLVISESALKRVEEVFN</sequence>
<keyword evidence="3 6" id="KW-0689">Ribosomal protein</keyword>
<feature type="compositionally biased region" description="Polar residues" evidence="7">
    <location>
        <begin position="69"/>
        <end position="81"/>
    </location>
</feature>
<evidence type="ECO:0000256" key="5">
    <source>
        <dbReference type="ARBA" id="ARBA00035244"/>
    </source>
</evidence>
<evidence type="ECO:0000313" key="9">
    <source>
        <dbReference type="Proteomes" id="UP000245793"/>
    </source>
</evidence>
<dbReference type="SUPFAM" id="SSF52166">
    <property type="entry name" value="Ribosomal protein L4"/>
    <property type="match status" value="1"/>
</dbReference>
<dbReference type="InterPro" id="IPR002136">
    <property type="entry name" value="Ribosomal_uL4"/>
</dbReference>
<dbReference type="HAMAP" id="MF_01328_B">
    <property type="entry name" value="Ribosomal_uL4_B"/>
    <property type="match status" value="1"/>
</dbReference>
<organism evidence="8 9">
    <name type="scientific">Ezakiella coagulans</name>
    <dbReference type="NCBI Taxonomy" id="46507"/>
    <lineage>
        <taxon>Bacteria</taxon>
        <taxon>Bacillati</taxon>
        <taxon>Bacillota</taxon>
        <taxon>Tissierellia</taxon>
        <taxon>Ezakiella</taxon>
    </lineage>
</organism>
<evidence type="ECO:0000256" key="7">
    <source>
        <dbReference type="SAM" id="MobiDB-lite"/>
    </source>
</evidence>
<proteinExistence type="inferred from homology"/>
<evidence type="ECO:0000256" key="3">
    <source>
        <dbReference type="ARBA" id="ARBA00022980"/>
    </source>
</evidence>
<keyword evidence="6" id="KW-0694">RNA-binding</keyword>
<dbReference type="GO" id="GO:1990904">
    <property type="term" value="C:ribonucleoprotein complex"/>
    <property type="evidence" value="ECO:0007669"/>
    <property type="project" value="UniProtKB-KW"/>
</dbReference>
<dbReference type="NCBIfam" id="TIGR03953">
    <property type="entry name" value="rplD_bact"/>
    <property type="match status" value="1"/>
</dbReference>
<dbReference type="PANTHER" id="PTHR10746:SF6">
    <property type="entry name" value="LARGE RIBOSOMAL SUBUNIT PROTEIN UL4M"/>
    <property type="match status" value="1"/>
</dbReference>
<dbReference type="EMBL" id="QEKV01000001">
    <property type="protein sequence ID" value="PVY95643.1"/>
    <property type="molecule type" value="Genomic_DNA"/>
</dbReference>
<dbReference type="GO" id="GO:0006412">
    <property type="term" value="P:translation"/>
    <property type="evidence" value="ECO:0007669"/>
    <property type="project" value="UniProtKB-UniRule"/>
</dbReference>
<dbReference type="InterPro" id="IPR013005">
    <property type="entry name" value="Ribosomal_uL4-like"/>
</dbReference>
<dbReference type="GO" id="GO:0003735">
    <property type="term" value="F:structural constituent of ribosome"/>
    <property type="evidence" value="ECO:0007669"/>
    <property type="project" value="InterPro"/>
</dbReference>
<comment type="function">
    <text evidence="6">Forms part of the polypeptide exit tunnel.</text>
</comment>
<dbReference type="GO" id="GO:0019843">
    <property type="term" value="F:rRNA binding"/>
    <property type="evidence" value="ECO:0007669"/>
    <property type="project" value="UniProtKB-UniRule"/>
</dbReference>
<comment type="function">
    <text evidence="6">One of the primary rRNA binding proteins, this protein initially binds near the 5'-end of the 23S rRNA. It is important during the early stages of 50S assembly. It makes multiple contacts with different domains of the 23S rRNA in the assembled 50S subunit and ribosome.</text>
</comment>
<reference evidence="8 9" key="1">
    <citation type="submission" date="2018-04" db="EMBL/GenBank/DDBJ databases">
        <title>Genomic Encyclopedia of Type Strains, Phase IV (KMG-IV): sequencing the most valuable type-strain genomes for metagenomic binning, comparative biology and taxonomic classification.</title>
        <authorList>
            <person name="Goeker M."/>
        </authorList>
    </citation>
    <scope>NUCLEOTIDE SEQUENCE [LARGE SCALE GENOMIC DNA]</scope>
    <source>
        <strain evidence="8 9">DSM 20705</strain>
    </source>
</reference>
<feature type="region of interest" description="Disordered" evidence="7">
    <location>
        <begin position="40"/>
        <end position="85"/>
    </location>
</feature>
<evidence type="ECO:0000256" key="4">
    <source>
        <dbReference type="ARBA" id="ARBA00023274"/>
    </source>
</evidence>
<comment type="subunit">
    <text evidence="2 6">Part of the 50S ribosomal subunit.</text>
</comment>
<keyword evidence="6" id="KW-0699">rRNA-binding</keyword>
<keyword evidence="9" id="KW-1185">Reference proteome</keyword>
<dbReference type="GO" id="GO:0005840">
    <property type="term" value="C:ribosome"/>
    <property type="evidence" value="ECO:0007669"/>
    <property type="project" value="UniProtKB-KW"/>
</dbReference>
<evidence type="ECO:0000313" key="8">
    <source>
        <dbReference type="EMBL" id="PVY95643.1"/>
    </source>
</evidence>
<dbReference type="Gene3D" id="3.40.1370.10">
    <property type="match status" value="1"/>
</dbReference>
<comment type="caution">
    <text evidence="8">The sequence shown here is derived from an EMBL/GenBank/DDBJ whole genome shotgun (WGS) entry which is preliminary data.</text>
</comment>
<dbReference type="Pfam" id="PF00573">
    <property type="entry name" value="Ribosomal_L4"/>
    <property type="match status" value="1"/>
</dbReference>
<dbReference type="InterPro" id="IPR023574">
    <property type="entry name" value="Ribosomal_uL4_dom_sf"/>
</dbReference>
<comment type="similarity">
    <text evidence="1 6">Belongs to the universal ribosomal protein uL4 family.</text>
</comment>
<keyword evidence="4 6" id="KW-0687">Ribonucleoprotein</keyword>